<dbReference type="EMBL" id="BMEG01000006">
    <property type="protein sequence ID" value="GGD81474.1"/>
    <property type="molecule type" value="Genomic_DNA"/>
</dbReference>
<organism evidence="2 3">
    <name type="scientific">Caballeronia grimmiae</name>
    <dbReference type="NCBI Taxonomy" id="1071679"/>
    <lineage>
        <taxon>Bacteria</taxon>
        <taxon>Pseudomonadati</taxon>
        <taxon>Pseudomonadota</taxon>
        <taxon>Betaproteobacteria</taxon>
        <taxon>Burkholderiales</taxon>
        <taxon>Burkholderiaceae</taxon>
        <taxon>Caballeronia</taxon>
    </lineage>
</organism>
<dbReference type="AlphaFoldDB" id="A0A069P220"/>
<evidence type="ECO:0000313" key="1">
    <source>
        <dbReference type="EMBL" id="GGD81474.1"/>
    </source>
</evidence>
<dbReference type="Proteomes" id="UP000597138">
    <property type="component" value="Unassembled WGS sequence"/>
</dbReference>
<evidence type="ECO:0000313" key="4">
    <source>
        <dbReference type="Proteomes" id="UP000597138"/>
    </source>
</evidence>
<dbReference type="RefSeq" id="WP_152562602.1">
    <property type="nucleotide sequence ID" value="NZ_BMEG01000006.1"/>
</dbReference>
<evidence type="ECO:0000313" key="3">
    <source>
        <dbReference type="Proteomes" id="UP000027439"/>
    </source>
</evidence>
<proteinExistence type="predicted"/>
<gene>
    <name evidence="2" type="ORF">BG57_05115</name>
    <name evidence="1" type="ORF">GCM10010985_39970</name>
</gene>
<dbReference type="PROSITE" id="PS51257">
    <property type="entry name" value="PROKAR_LIPOPROTEIN"/>
    <property type="match status" value="1"/>
</dbReference>
<comment type="caution">
    <text evidence="2">The sequence shown here is derived from an EMBL/GenBank/DDBJ whole genome shotgun (WGS) entry which is preliminary data.</text>
</comment>
<reference evidence="2 3" key="2">
    <citation type="submission" date="2014-03" db="EMBL/GenBank/DDBJ databases">
        <title>Draft Genome Sequences of Four Burkholderia Strains.</title>
        <authorList>
            <person name="Liu X.Y."/>
            <person name="Li C.X."/>
            <person name="Xu J.H."/>
        </authorList>
    </citation>
    <scope>NUCLEOTIDE SEQUENCE [LARGE SCALE GENOMIC DNA]</scope>
    <source>
        <strain evidence="2 3">R27</strain>
    </source>
</reference>
<sequence>MTRYFTSRQGAIKRLMDLKRQIARTGYSFATIAACRTDGIEVNGIDDVLLDVRAGRISWFRHEDAHENQLVYIS</sequence>
<name>A0A069P220_9BURK</name>
<dbReference type="Proteomes" id="UP000027439">
    <property type="component" value="Unassembled WGS sequence"/>
</dbReference>
<dbReference type="EMBL" id="JFHE01000012">
    <property type="protein sequence ID" value="KDR34655.1"/>
    <property type="molecule type" value="Genomic_DNA"/>
</dbReference>
<dbReference type="OrthoDB" id="9133536at2"/>
<accession>A0A069P220</accession>
<reference evidence="1" key="4">
    <citation type="submission" date="2024-05" db="EMBL/GenBank/DDBJ databases">
        <authorList>
            <person name="Sun Q."/>
            <person name="Zhou Y."/>
        </authorList>
    </citation>
    <scope>NUCLEOTIDE SEQUENCE</scope>
    <source>
        <strain evidence="1">CGMCC 1.11013</strain>
    </source>
</reference>
<evidence type="ECO:0000313" key="2">
    <source>
        <dbReference type="EMBL" id="KDR34655.1"/>
    </source>
</evidence>
<keyword evidence="4" id="KW-1185">Reference proteome</keyword>
<reference evidence="1" key="1">
    <citation type="journal article" date="2014" name="Int. J. Syst. Evol. Microbiol.">
        <title>Complete genome of a new Firmicutes species belonging to the dominant human colonic microbiota ('Ruminococcus bicirculans') reveals two chromosomes and a selective capacity to utilize plant glucans.</title>
        <authorList>
            <consortium name="NISC Comparative Sequencing Program"/>
            <person name="Wegmann U."/>
            <person name="Louis P."/>
            <person name="Goesmann A."/>
            <person name="Henrissat B."/>
            <person name="Duncan S.H."/>
            <person name="Flint H.J."/>
        </authorList>
    </citation>
    <scope>NUCLEOTIDE SEQUENCE</scope>
    <source>
        <strain evidence="1">CGMCC 1.11013</strain>
    </source>
</reference>
<reference evidence="4" key="3">
    <citation type="journal article" date="2019" name="Int. J. Syst. Evol. Microbiol.">
        <title>The Global Catalogue of Microorganisms (GCM) 10K type strain sequencing project: providing services to taxonomists for standard genome sequencing and annotation.</title>
        <authorList>
            <consortium name="The Broad Institute Genomics Platform"/>
            <consortium name="The Broad Institute Genome Sequencing Center for Infectious Disease"/>
            <person name="Wu L."/>
            <person name="Ma J."/>
        </authorList>
    </citation>
    <scope>NUCLEOTIDE SEQUENCE [LARGE SCALE GENOMIC DNA]</scope>
    <source>
        <strain evidence="4">CGMCC 1.11013</strain>
    </source>
</reference>
<dbReference type="Gene3D" id="1.10.150.610">
    <property type="match status" value="1"/>
</dbReference>
<protein>
    <submittedName>
        <fullName evidence="2">Uncharacterized protein</fullName>
    </submittedName>
</protein>